<dbReference type="AlphaFoldDB" id="A0A8J7S2L3"/>
<dbReference type="SUPFAM" id="SSF47336">
    <property type="entry name" value="ACP-like"/>
    <property type="match status" value="1"/>
</dbReference>
<sequence>MVDSRSDALPTIDRRTAMARVKALIEDQNRIVIDAPEDSLEIDSFTIILIITYAEESLGIRLDIDRLDFENFESLERIEDALFSGDYSVAEKGCND</sequence>
<dbReference type="EMBL" id="JAGMWN010000004">
    <property type="protein sequence ID" value="MBP5857428.1"/>
    <property type="molecule type" value="Genomic_DNA"/>
</dbReference>
<accession>A0A8J7S2L3</accession>
<comment type="caution">
    <text evidence="1">The sequence shown here is derived from an EMBL/GenBank/DDBJ whole genome shotgun (WGS) entry which is preliminary data.</text>
</comment>
<protein>
    <submittedName>
        <fullName evidence="1">Uncharacterized protein</fullName>
    </submittedName>
</protein>
<gene>
    <name evidence="1" type="ORF">KAJ83_10450</name>
</gene>
<organism evidence="1 2">
    <name type="scientific">Marivibrio halodurans</name>
    <dbReference type="NCBI Taxonomy" id="2039722"/>
    <lineage>
        <taxon>Bacteria</taxon>
        <taxon>Pseudomonadati</taxon>
        <taxon>Pseudomonadota</taxon>
        <taxon>Alphaproteobacteria</taxon>
        <taxon>Rhodospirillales</taxon>
        <taxon>Rhodospirillaceae</taxon>
        <taxon>Marivibrio</taxon>
    </lineage>
</organism>
<dbReference type="Proteomes" id="UP000672602">
    <property type="component" value="Unassembled WGS sequence"/>
</dbReference>
<evidence type="ECO:0000313" key="2">
    <source>
        <dbReference type="Proteomes" id="UP000672602"/>
    </source>
</evidence>
<dbReference type="InterPro" id="IPR036736">
    <property type="entry name" value="ACP-like_sf"/>
</dbReference>
<proteinExistence type="predicted"/>
<keyword evidence="2" id="KW-1185">Reference proteome</keyword>
<reference evidence="1" key="1">
    <citation type="submission" date="2021-04" db="EMBL/GenBank/DDBJ databases">
        <authorList>
            <person name="Zhang D.-C."/>
        </authorList>
    </citation>
    <scope>NUCLEOTIDE SEQUENCE</scope>
    <source>
        <strain evidence="1">CGMCC 1.15697</strain>
    </source>
</reference>
<evidence type="ECO:0000313" key="1">
    <source>
        <dbReference type="EMBL" id="MBP5857428.1"/>
    </source>
</evidence>
<dbReference type="Gene3D" id="1.10.1200.10">
    <property type="entry name" value="ACP-like"/>
    <property type="match status" value="1"/>
</dbReference>
<dbReference type="RefSeq" id="WP_210682011.1">
    <property type="nucleotide sequence ID" value="NZ_JAGMWN010000004.1"/>
</dbReference>
<name>A0A8J7S2L3_9PROT</name>